<dbReference type="Pfam" id="PF14024">
    <property type="entry name" value="DUF4240"/>
    <property type="match status" value="1"/>
</dbReference>
<evidence type="ECO:0000313" key="2">
    <source>
        <dbReference type="EMBL" id="RZU61999.1"/>
    </source>
</evidence>
<dbReference type="EMBL" id="SHLA01000001">
    <property type="protein sequence ID" value="RZU61999.1"/>
    <property type="molecule type" value="Genomic_DNA"/>
</dbReference>
<proteinExistence type="predicted"/>
<name>A0A4Q8AEJ6_9MICC</name>
<keyword evidence="3" id="KW-1185">Reference proteome</keyword>
<dbReference type="Proteomes" id="UP000292685">
    <property type="component" value="Unassembled WGS sequence"/>
</dbReference>
<evidence type="ECO:0000259" key="1">
    <source>
        <dbReference type="Pfam" id="PF14024"/>
    </source>
</evidence>
<sequence length="175" mass="19482">MKAVLETEFWAVVQAARDVAGGDVEQQVEALRASLGQLAPERIAGFEQMFLSLHHKLYDWGLRGVAYLLQGGCSDDGFVDVRSWIIGQGRDFYERCLADPRALASGALEHPEGIGDAELLAYVADEAYEETTGRDMHEDYPDLGGVFDVDEPTGEPWKDDEELEARFPGIEMLDW</sequence>
<organism evidence="2 3">
    <name type="scientific">Zhihengliuella halotolerans</name>
    <dbReference type="NCBI Taxonomy" id="370736"/>
    <lineage>
        <taxon>Bacteria</taxon>
        <taxon>Bacillati</taxon>
        <taxon>Actinomycetota</taxon>
        <taxon>Actinomycetes</taxon>
        <taxon>Micrococcales</taxon>
        <taxon>Micrococcaceae</taxon>
        <taxon>Zhihengliuella</taxon>
    </lineage>
</organism>
<protein>
    <submittedName>
        <fullName evidence="2">Uncharacterized protein DUF4240</fullName>
    </submittedName>
</protein>
<evidence type="ECO:0000313" key="3">
    <source>
        <dbReference type="Proteomes" id="UP000292685"/>
    </source>
</evidence>
<comment type="caution">
    <text evidence="2">The sequence shown here is derived from an EMBL/GenBank/DDBJ whole genome shotgun (WGS) entry which is preliminary data.</text>
</comment>
<feature type="domain" description="DUF4240" evidence="1">
    <location>
        <begin position="6"/>
        <end position="130"/>
    </location>
</feature>
<reference evidence="2 3" key="1">
    <citation type="submission" date="2019-02" db="EMBL/GenBank/DDBJ databases">
        <title>Sequencing the genomes of 1000 actinobacteria strains.</title>
        <authorList>
            <person name="Klenk H.-P."/>
        </authorList>
    </citation>
    <scope>NUCLEOTIDE SEQUENCE [LARGE SCALE GENOMIC DNA]</scope>
    <source>
        <strain evidence="2 3">DSM 17364</strain>
    </source>
</reference>
<dbReference type="AlphaFoldDB" id="A0A4Q8AEJ6"/>
<gene>
    <name evidence="2" type="ORF">EV380_1585</name>
</gene>
<accession>A0A4Q8AEJ6</accession>
<dbReference type="InterPro" id="IPR025334">
    <property type="entry name" value="DUF4240"/>
</dbReference>